<keyword evidence="3" id="KW-1185">Reference proteome</keyword>
<feature type="region of interest" description="Disordered" evidence="1">
    <location>
        <begin position="118"/>
        <end position="151"/>
    </location>
</feature>
<sequence>MVIACGTKNVVDQVVPRRKDEGSRPVTDDVTCHQPTSTLFFLLLTPPPPPPTPTPTHDWTHIHGHTRRPTTPVIRLGRRTTNRGVKRNSGHGGSGFVQDHLLAVQRPERLAGLEQLVCGGADNDDDTRNTTPTQRAPVSSRGGALASAATQGGMDALEELRLLKDH</sequence>
<evidence type="ECO:0000313" key="3">
    <source>
        <dbReference type="Proteomes" id="UP001218188"/>
    </source>
</evidence>
<dbReference type="Proteomes" id="UP001218188">
    <property type="component" value="Unassembled WGS sequence"/>
</dbReference>
<evidence type="ECO:0000313" key="2">
    <source>
        <dbReference type="EMBL" id="KAJ7021820.1"/>
    </source>
</evidence>
<name>A0AAD6S8M5_9AGAR</name>
<gene>
    <name evidence="2" type="ORF">C8F04DRAFT_1273229</name>
</gene>
<proteinExistence type="predicted"/>
<dbReference type="EMBL" id="JARJCM010000222">
    <property type="protein sequence ID" value="KAJ7021820.1"/>
    <property type="molecule type" value="Genomic_DNA"/>
</dbReference>
<accession>A0AAD6S8M5</accession>
<reference evidence="2" key="1">
    <citation type="submission" date="2023-03" db="EMBL/GenBank/DDBJ databases">
        <title>Massive genome expansion in bonnet fungi (Mycena s.s.) driven by repeated elements and novel gene families across ecological guilds.</title>
        <authorList>
            <consortium name="Lawrence Berkeley National Laboratory"/>
            <person name="Harder C.B."/>
            <person name="Miyauchi S."/>
            <person name="Viragh M."/>
            <person name="Kuo A."/>
            <person name="Thoen E."/>
            <person name="Andreopoulos B."/>
            <person name="Lu D."/>
            <person name="Skrede I."/>
            <person name="Drula E."/>
            <person name="Henrissat B."/>
            <person name="Morin E."/>
            <person name="Kohler A."/>
            <person name="Barry K."/>
            <person name="LaButti K."/>
            <person name="Morin E."/>
            <person name="Salamov A."/>
            <person name="Lipzen A."/>
            <person name="Mereny Z."/>
            <person name="Hegedus B."/>
            <person name="Baldrian P."/>
            <person name="Stursova M."/>
            <person name="Weitz H."/>
            <person name="Taylor A."/>
            <person name="Grigoriev I.V."/>
            <person name="Nagy L.G."/>
            <person name="Martin F."/>
            <person name="Kauserud H."/>
        </authorList>
    </citation>
    <scope>NUCLEOTIDE SEQUENCE</scope>
    <source>
        <strain evidence="2">CBHHK200</strain>
    </source>
</reference>
<evidence type="ECO:0000256" key="1">
    <source>
        <dbReference type="SAM" id="MobiDB-lite"/>
    </source>
</evidence>
<comment type="caution">
    <text evidence="2">The sequence shown here is derived from an EMBL/GenBank/DDBJ whole genome shotgun (WGS) entry which is preliminary data.</text>
</comment>
<protein>
    <submittedName>
        <fullName evidence="2">Uncharacterized protein</fullName>
    </submittedName>
</protein>
<organism evidence="2 3">
    <name type="scientific">Mycena alexandri</name>
    <dbReference type="NCBI Taxonomy" id="1745969"/>
    <lineage>
        <taxon>Eukaryota</taxon>
        <taxon>Fungi</taxon>
        <taxon>Dikarya</taxon>
        <taxon>Basidiomycota</taxon>
        <taxon>Agaricomycotina</taxon>
        <taxon>Agaricomycetes</taxon>
        <taxon>Agaricomycetidae</taxon>
        <taxon>Agaricales</taxon>
        <taxon>Marasmiineae</taxon>
        <taxon>Mycenaceae</taxon>
        <taxon>Mycena</taxon>
    </lineage>
</organism>
<dbReference type="AlphaFoldDB" id="A0AAD6S8M5"/>